<reference evidence="1 2" key="1">
    <citation type="submission" date="2017-02" db="EMBL/GenBank/DDBJ databases">
        <title>Complete genome sequences of Mycobacterium kansasii strains isolated from rhesus macaques.</title>
        <authorList>
            <person name="Panda A."/>
            <person name="Nagaraj S."/>
            <person name="Zhao X."/>
            <person name="Tettelin H."/>
            <person name="Detolla L.J."/>
        </authorList>
    </citation>
    <scope>NUCLEOTIDE SEQUENCE [LARGE SCALE GENOMIC DNA]</scope>
    <source>
        <strain evidence="1 2">11-3813</strain>
    </source>
</reference>
<evidence type="ECO:0008006" key="3">
    <source>
        <dbReference type="Google" id="ProtNLM"/>
    </source>
</evidence>
<accession>A0A1V3WGC2</accession>
<dbReference type="RefSeq" id="WP_023370734.1">
    <property type="nucleotide sequence ID" value="NZ_BLYZ01000003.1"/>
</dbReference>
<dbReference type="InterPro" id="IPR032568">
    <property type="entry name" value="DUF4926"/>
</dbReference>
<dbReference type="EMBL" id="MVBM01000010">
    <property type="protein sequence ID" value="OOK65828.1"/>
    <property type="molecule type" value="Genomic_DNA"/>
</dbReference>
<evidence type="ECO:0000313" key="2">
    <source>
        <dbReference type="Proteomes" id="UP000189229"/>
    </source>
</evidence>
<dbReference type="Proteomes" id="UP000189229">
    <property type="component" value="Unassembled WGS sequence"/>
</dbReference>
<name>A0A1V3WGC2_MYCKA</name>
<dbReference type="AlphaFoldDB" id="A0A1V3WGC2"/>
<proteinExistence type="predicted"/>
<organism evidence="1 2">
    <name type="scientific">Mycobacterium kansasii</name>
    <dbReference type="NCBI Taxonomy" id="1768"/>
    <lineage>
        <taxon>Bacteria</taxon>
        <taxon>Bacillati</taxon>
        <taxon>Actinomycetota</taxon>
        <taxon>Actinomycetes</taxon>
        <taxon>Mycobacteriales</taxon>
        <taxon>Mycobacteriaceae</taxon>
        <taxon>Mycobacterium</taxon>
    </lineage>
</organism>
<evidence type="ECO:0000313" key="1">
    <source>
        <dbReference type="EMBL" id="OOK65828.1"/>
    </source>
</evidence>
<protein>
    <recommendedName>
        <fullName evidence="3">DUF4926 domain-containing protein</fullName>
    </recommendedName>
</protein>
<dbReference type="GeneID" id="29696999"/>
<gene>
    <name evidence="1" type="ORF">BZL30_8636</name>
</gene>
<dbReference type="Pfam" id="PF16277">
    <property type="entry name" value="DUF4926"/>
    <property type="match status" value="1"/>
</dbReference>
<comment type="caution">
    <text evidence="1">The sequence shown here is derived from an EMBL/GenBank/DDBJ whole genome shotgun (WGS) entry which is preliminary data.</text>
</comment>
<sequence>MYAEHDVVVLTRDLPEKSLLAGDVGAVVGRYAAGGYEVEFTAADGSTIAVVTLAGDDIRPRRPREILHVREVA</sequence>